<feature type="transmembrane region" description="Helical" evidence="1">
    <location>
        <begin position="34"/>
        <end position="56"/>
    </location>
</feature>
<gene>
    <name evidence="2" type="ORF">D9757_001223</name>
</gene>
<evidence type="ECO:0000313" key="3">
    <source>
        <dbReference type="Proteomes" id="UP000518752"/>
    </source>
</evidence>
<evidence type="ECO:0000256" key="1">
    <source>
        <dbReference type="SAM" id="Phobius"/>
    </source>
</evidence>
<keyword evidence="1" id="KW-1133">Transmembrane helix</keyword>
<keyword evidence="1" id="KW-0812">Transmembrane</keyword>
<accession>A0A8H5MFZ6</accession>
<proteinExistence type="predicted"/>
<evidence type="ECO:0000313" key="2">
    <source>
        <dbReference type="EMBL" id="KAF5393065.1"/>
    </source>
</evidence>
<organism evidence="2 3">
    <name type="scientific">Collybiopsis confluens</name>
    <dbReference type="NCBI Taxonomy" id="2823264"/>
    <lineage>
        <taxon>Eukaryota</taxon>
        <taxon>Fungi</taxon>
        <taxon>Dikarya</taxon>
        <taxon>Basidiomycota</taxon>
        <taxon>Agaricomycotina</taxon>
        <taxon>Agaricomycetes</taxon>
        <taxon>Agaricomycetidae</taxon>
        <taxon>Agaricales</taxon>
        <taxon>Marasmiineae</taxon>
        <taxon>Omphalotaceae</taxon>
        <taxon>Collybiopsis</taxon>
    </lineage>
</organism>
<dbReference type="Proteomes" id="UP000518752">
    <property type="component" value="Unassembled WGS sequence"/>
</dbReference>
<keyword evidence="1" id="KW-0472">Membrane</keyword>
<comment type="caution">
    <text evidence="2">The sequence shown here is derived from an EMBL/GenBank/DDBJ whole genome shotgun (WGS) entry which is preliminary data.</text>
</comment>
<dbReference type="AlphaFoldDB" id="A0A8H5MFZ6"/>
<sequence>MFRIGAILLALSYTIVVFFREPLAGPKGHGSFPLMLALAFGIPWKYILIYSYFSLVKLSHSSGISRLCKWYCSEQGLSASRDVSDLQSVDGPRILKEIHLVVLGAL</sequence>
<keyword evidence="3" id="KW-1185">Reference proteome</keyword>
<reference evidence="2 3" key="1">
    <citation type="journal article" date="2020" name="ISME J.">
        <title>Uncovering the hidden diversity of litter-decomposition mechanisms in mushroom-forming fungi.</title>
        <authorList>
            <person name="Floudas D."/>
            <person name="Bentzer J."/>
            <person name="Ahren D."/>
            <person name="Johansson T."/>
            <person name="Persson P."/>
            <person name="Tunlid A."/>
        </authorList>
    </citation>
    <scope>NUCLEOTIDE SEQUENCE [LARGE SCALE GENOMIC DNA]</scope>
    <source>
        <strain evidence="2 3">CBS 406.79</strain>
    </source>
</reference>
<protein>
    <submittedName>
        <fullName evidence="2">Uncharacterized protein</fullName>
    </submittedName>
</protein>
<name>A0A8H5MFZ6_9AGAR</name>
<dbReference type="EMBL" id="JAACJN010000003">
    <property type="protein sequence ID" value="KAF5393065.1"/>
    <property type="molecule type" value="Genomic_DNA"/>
</dbReference>